<name>F8N8R6_9BACT</name>
<evidence type="ECO:0000256" key="2">
    <source>
        <dbReference type="ARBA" id="ARBA00022748"/>
    </source>
</evidence>
<dbReference type="InterPro" id="IPR036249">
    <property type="entry name" value="Thioredoxin-like_sf"/>
</dbReference>
<evidence type="ECO:0000256" key="4">
    <source>
        <dbReference type="ARBA" id="ARBA00023284"/>
    </source>
</evidence>
<sequence>MIKQAFSLLALLLPLSMQAQHKLSAQIAGLGTDVTVFLSNVDNPDKVESLDSAKVAADGSFSLRVPLKKPRMCNITFWQNDKAKGRSYKLSTVSLLLDGTADVTMKGDTTQLFGPEREKTLTISGGGETLAGWLLYEHYITDQQKRADDASYAEASTYFEHLGDRSKYRDLIIAKDREAARLDSMQTVWMEGHASSAAAAYILGKRYYQSFTYPKDIMAKWIDEVTADNADTARASFLKRNRDIVMTLSLGIPFPDFSATTKAGKAVKFSTLVPKGKYTLVDFWASWCGPCRAAIPKVKKIYATQKGRLNVVSVSVDQREADWRRAEKQEAMPWTQLWLNKAQLNRAALAYDIQSIPRLVLINPEGKIQLVSFDPDKMEAALHSIPQPINFE</sequence>
<dbReference type="InterPro" id="IPR013766">
    <property type="entry name" value="Thioredoxin_domain"/>
</dbReference>
<dbReference type="InterPro" id="IPR050553">
    <property type="entry name" value="Thioredoxin_ResA/DsbE_sf"/>
</dbReference>
<keyword evidence="8" id="KW-1185">Reference proteome</keyword>
<keyword evidence="5" id="KW-0732">Signal</keyword>
<gene>
    <name evidence="7" type="ORF">Premu_2275</name>
</gene>
<dbReference type="Proteomes" id="UP000002772">
    <property type="component" value="Unassembled WGS sequence"/>
</dbReference>
<dbReference type="Pfam" id="PF14289">
    <property type="entry name" value="DUF4369"/>
    <property type="match status" value="1"/>
</dbReference>
<dbReference type="PANTHER" id="PTHR42852">
    <property type="entry name" value="THIOL:DISULFIDE INTERCHANGE PROTEIN DSBE"/>
    <property type="match status" value="1"/>
</dbReference>
<evidence type="ECO:0000256" key="5">
    <source>
        <dbReference type="SAM" id="SignalP"/>
    </source>
</evidence>
<dbReference type="HOGENOM" id="CLU_042529_1_0_10"/>
<evidence type="ECO:0000313" key="8">
    <source>
        <dbReference type="Proteomes" id="UP000002772"/>
    </source>
</evidence>
<feature type="signal peptide" evidence="5">
    <location>
        <begin position="1"/>
        <end position="19"/>
    </location>
</feature>
<dbReference type="SUPFAM" id="SSF52833">
    <property type="entry name" value="Thioredoxin-like"/>
    <property type="match status" value="1"/>
</dbReference>
<dbReference type="PROSITE" id="PS51352">
    <property type="entry name" value="THIOREDOXIN_2"/>
    <property type="match status" value="1"/>
</dbReference>
<feature type="domain" description="Thioredoxin" evidence="6">
    <location>
        <begin position="248"/>
        <end position="390"/>
    </location>
</feature>
<dbReference type="Gene3D" id="3.40.30.10">
    <property type="entry name" value="Glutaredoxin"/>
    <property type="match status" value="1"/>
</dbReference>
<dbReference type="OrthoDB" id="1081352at2"/>
<proteinExistence type="predicted"/>
<evidence type="ECO:0000313" key="7">
    <source>
        <dbReference type="EMBL" id="EGN57661.1"/>
    </source>
</evidence>
<reference evidence="8" key="1">
    <citation type="journal article" date="2011" name="Stand. Genomic Sci.">
        <title>Non-contiguous finished genome sequence of the opportunistic oral pathogen Prevotella multisaccharivorax type strain (PPPA20).</title>
        <authorList>
            <person name="Pati A."/>
            <person name="Gronow S."/>
            <person name="Lu M."/>
            <person name="Lapidus A."/>
            <person name="Nolan M."/>
            <person name="Lucas S."/>
            <person name="Hammon N."/>
            <person name="Deshpande S."/>
            <person name="Cheng J.F."/>
            <person name="Tapia R."/>
            <person name="Han C."/>
            <person name="Goodwin L."/>
            <person name="Pitluck S."/>
            <person name="Liolios K."/>
            <person name="Pagani I."/>
            <person name="Mavromatis K."/>
            <person name="Mikhailova N."/>
            <person name="Huntemann M."/>
            <person name="Chen A."/>
            <person name="Palaniappan K."/>
            <person name="Land M."/>
            <person name="Hauser L."/>
            <person name="Detter J.C."/>
            <person name="Brambilla E.M."/>
            <person name="Rohde M."/>
            <person name="Goker M."/>
            <person name="Woyke T."/>
            <person name="Bristow J."/>
            <person name="Eisen J.A."/>
            <person name="Markowitz V."/>
            <person name="Hugenholtz P."/>
            <person name="Kyrpides N.C."/>
            <person name="Klenk H.P."/>
            <person name="Ivanova N."/>
        </authorList>
    </citation>
    <scope>NUCLEOTIDE SEQUENCE [LARGE SCALE GENOMIC DNA]</scope>
    <source>
        <strain evidence="8">DSM 17128</strain>
    </source>
</reference>
<dbReference type="CDD" id="cd02966">
    <property type="entry name" value="TlpA_like_family"/>
    <property type="match status" value="1"/>
</dbReference>
<dbReference type="RefSeq" id="WP_007575380.1">
    <property type="nucleotide sequence ID" value="NZ_BPTS01000002.1"/>
</dbReference>
<dbReference type="PANTHER" id="PTHR42852:SF6">
    <property type="entry name" value="THIOL:DISULFIDE INTERCHANGE PROTEIN DSBE"/>
    <property type="match status" value="1"/>
</dbReference>
<evidence type="ECO:0000256" key="1">
    <source>
        <dbReference type="ARBA" id="ARBA00004196"/>
    </source>
</evidence>
<evidence type="ECO:0000256" key="3">
    <source>
        <dbReference type="ARBA" id="ARBA00023157"/>
    </source>
</evidence>
<dbReference type="GO" id="GO:0030313">
    <property type="term" value="C:cell envelope"/>
    <property type="evidence" value="ECO:0007669"/>
    <property type="project" value="UniProtKB-SubCell"/>
</dbReference>
<dbReference type="GO" id="GO:0017004">
    <property type="term" value="P:cytochrome complex assembly"/>
    <property type="evidence" value="ECO:0007669"/>
    <property type="project" value="UniProtKB-KW"/>
</dbReference>
<organism evidence="7 8">
    <name type="scientific">Hallella multisaccharivorax DSM 17128</name>
    <dbReference type="NCBI Taxonomy" id="688246"/>
    <lineage>
        <taxon>Bacteria</taxon>
        <taxon>Pseudomonadati</taxon>
        <taxon>Bacteroidota</taxon>
        <taxon>Bacteroidia</taxon>
        <taxon>Bacteroidales</taxon>
        <taxon>Prevotellaceae</taxon>
        <taxon>Hallella</taxon>
    </lineage>
</organism>
<dbReference type="STRING" id="688246.Premu_2275"/>
<comment type="subcellular location">
    <subcellularLocation>
        <location evidence="1">Cell envelope</location>
    </subcellularLocation>
</comment>
<evidence type="ECO:0000259" key="6">
    <source>
        <dbReference type="PROSITE" id="PS51352"/>
    </source>
</evidence>
<feature type="chain" id="PRO_5003381185" evidence="5">
    <location>
        <begin position="20"/>
        <end position="392"/>
    </location>
</feature>
<dbReference type="eggNOG" id="COG0526">
    <property type="taxonomic scope" value="Bacteria"/>
</dbReference>
<dbReference type="InterPro" id="IPR025380">
    <property type="entry name" value="DUF4369"/>
</dbReference>
<protein>
    <submittedName>
        <fullName evidence="7">Alkyl hydroperoxide reductase/ Thiol specific antioxidant/ Mal allergen</fullName>
    </submittedName>
</protein>
<keyword evidence="3" id="KW-1015">Disulfide bond</keyword>
<accession>F8N8R6</accession>
<keyword evidence="2" id="KW-0201">Cytochrome c-type biogenesis</keyword>
<dbReference type="EMBL" id="GL945017">
    <property type="protein sequence ID" value="EGN57661.1"/>
    <property type="molecule type" value="Genomic_DNA"/>
</dbReference>
<dbReference type="InterPro" id="IPR012336">
    <property type="entry name" value="Thioredoxin-like_fold"/>
</dbReference>
<dbReference type="Pfam" id="PF13905">
    <property type="entry name" value="Thioredoxin_8"/>
    <property type="match status" value="1"/>
</dbReference>
<keyword evidence="4" id="KW-0676">Redox-active center</keyword>
<dbReference type="AlphaFoldDB" id="F8N8R6"/>